<comment type="caution">
    <text evidence="1">The sequence shown here is derived from an EMBL/GenBank/DDBJ whole genome shotgun (WGS) entry which is preliminary data.</text>
</comment>
<keyword evidence="2" id="KW-1185">Reference proteome</keyword>
<protein>
    <submittedName>
        <fullName evidence="1">14843_t:CDS:1</fullName>
    </submittedName>
</protein>
<dbReference type="Proteomes" id="UP000789702">
    <property type="component" value="Unassembled WGS sequence"/>
</dbReference>
<sequence length="125" mass="13559">MALCASHGRITTLSTLSREVYIFDIKNYTWVSGLNTGQGANTTSKEPQTNQTYITPNSTANNGIFIGIGIGAGAIVLIGILSFVGFLLYKKRRKSLSYIPTPGNYKIQRKSLTVIPTPGSFPNED</sequence>
<proteinExistence type="predicted"/>
<accession>A0ACA9K3Q7</accession>
<evidence type="ECO:0000313" key="1">
    <source>
        <dbReference type="EMBL" id="CAG8450401.1"/>
    </source>
</evidence>
<organism evidence="1 2">
    <name type="scientific">Dentiscutata heterogama</name>
    <dbReference type="NCBI Taxonomy" id="1316150"/>
    <lineage>
        <taxon>Eukaryota</taxon>
        <taxon>Fungi</taxon>
        <taxon>Fungi incertae sedis</taxon>
        <taxon>Mucoromycota</taxon>
        <taxon>Glomeromycotina</taxon>
        <taxon>Glomeromycetes</taxon>
        <taxon>Diversisporales</taxon>
        <taxon>Gigasporaceae</taxon>
        <taxon>Dentiscutata</taxon>
    </lineage>
</organism>
<name>A0ACA9K3Q7_9GLOM</name>
<evidence type="ECO:0000313" key="2">
    <source>
        <dbReference type="Proteomes" id="UP000789702"/>
    </source>
</evidence>
<dbReference type="EMBL" id="CAJVPU010000441">
    <property type="protein sequence ID" value="CAG8450401.1"/>
    <property type="molecule type" value="Genomic_DNA"/>
</dbReference>
<reference evidence="1" key="1">
    <citation type="submission" date="2021-06" db="EMBL/GenBank/DDBJ databases">
        <authorList>
            <person name="Kallberg Y."/>
            <person name="Tangrot J."/>
            <person name="Rosling A."/>
        </authorList>
    </citation>
    <scope>NUCLEOTIDE SEQUENCE</scope>
    <source>
        <strain evidence="1">IL203A</strain>
    </source>
</reference>
<gene>
    <name evidence="1" type="ORF">DHETER_LOCUS802</name>
</gene>